<dbReference type="PROSITE" id="PS50893">
    <property type="entry name" value="ABC_TRANSPORTER_2"/>
    <property type="match status" value="1"/>
</dbReference>
<evidence type="ECO:0000256" key="2">
    <source>
        <dbReference type="ARBA" id="ARBA00022741"/>
    </source>
</evidence>
<evidence type="ECO:0000313" key="6">
    <source>
        <dbReference type="Proteomes" id="UP000710815"/>
    </source>
</evidence>
<dbReference type="InterPro" id="IPR003439">
    <property type="entry name" value="ABC_transporter-like_ATP-bd"/>
</dbReference>
<comment type="caution">
    <text evidence="5">The sequence shown here is derived from an EMBL/GenBank/DDBJ whole genome shotgun (WGS) entry which is preliminary data.</text>
</comment>
<feature type="domain" description="ABC transporter" evidence="4">
    <location>
        <begin position="5"/>
        <end position="200"/>
    </location>
</feature>
<keyword evidence="2" id="KW-0547">Nucleotide-binding</keyword>
<dbReference type="GO" id="GO:0005524">
    <property type="term" value="F:ATP binding"/>
    <property type="evidence" value="ECO:0007669"/>
    <property type="project" value="UniProtKB-KW"/>
</dbReference>
<dbReference type="EMBL" id="JAFEJT020000001">
    <property type="protein sequence ID" value="MCH9274794.1"/>
    <property type="molecule type" value="Genomic_DNA"/>
</dbReference>
<evidence type="ECO:0000259" key="4">
    <source>
        <dbReference type="PROSITE" id="PS50893"/>
    </source>
</evidence>
<dbReference type="RefSeq" id="WP_241512625.1">
    <property type="nucleotide sequence ID" value="NZ_JAFEJT020000001.1"/>
</dbReference>
<dbReference type="SMART" id="SM00382">
    <property type="entry name" value="AAA"/>
    <property type="match status" value="1"/>
</dbReference>
<sequence>MGPVVELKNVGHAFGEGTRLFRGITLTLLPERVYALVGPSGSGKSTLLSIIAGWQTPSEGEVVRRDIGKISWVFQNPIGVARRTALDHVMLPYLGQGYATGDAERMAREQLERFGLADSAGKRFGELSGGEAQRLMLARGVATNADLLLVDEPTAQLDMRTADAVDQYLGALSRSGMIVVVATHDHRTRDAASDVIDLEHYQ</sequence>
<organism evidence="5 6">
    <name type="scientific">Bifidobacterium amazonense</name>
    <dbReference type="NCBI Taxonomy" id="2809027"/>
    <lineage>
        <taxon>Bacteria</taxon>
        <taxon>Bacillati</taxon>
        <taxon>Actinomycetota</taxon>
        <taxon>Actinomycetes</taxon>
        <taxon>Bifidobacteriales</taxon>
        <taxon>Bifidobacteriaceae</taxon>
        <taxon>Bifidobacterium</taxon>
    </lineage>
</organism>
<evidence type="ECO:0000313" key="5">
    <source>
        <dbReference type="EMBL" id="MCH9274794.1"/>
    </source>
</evidence>
<reference evidence="5 6" key="2">
    <citation type="journal article" date="2021" name="Syst. Appl. Microbiol.">
        <title>Phylogenetic classification of ten novel species belonging to the genus Bifidobacterium comprising B. phasiani sp. nov., B. pongonis sp. nov., B. saguinibicoloris sp. nov., B. colobi sp. nov., B. simiiventris sp. nov., B. santillanense sp. nov., B. miconis sp. nov., B. amazonense sp. nov., B. pluvialisilvae sp. nov., and B. miconisargentati sp. nov.</title>
        <authorList>
            <person name="Lugli G.A."/>
            <person name="Calvete-Torre I."/>
            <person name="Alessandri G."/>
            <person name="Milani C."/>
            <person name="Turroni F."/>
            <person name="Laiolo P."/>
            <person name="Ossiprandi M.C."/>
            <person name="Margolles A."/>
            <person name="Ruiz L."/>
            <person name="Ventura M."/>
        </authorList>
    </citation>
    <scope>NUCLEOTIDE SEQUENCE [LARGE SCALE GENOMIC DNA]</scope>
    <source>
        <strain evidence="5 6">MA1</strain>
    </source>
</reference>
<dbReference type="PROSITE" id="PS00211">
    <property type="entry name" value="ABC_TRANSPORTER_1"/>
    <property type="match status" value="1"/>
</dbReference>
<accession>A0ABS9VRQ9</accession>
<dbReference type="PANTHER" id="PTHR42788">
    <property type="entry name" value="TAURINE IMPORT ATP-BINDING PROTEIN-RELATED"/>
    <property type="match status" value="1"/>
</dbReference>
<protein>
    <submittedName>
        <fullName evidence="5">ABC transporter ATP-binding protein</fullName>
    </submittedName>
</protein>
<gene>
    <name evidence="5" type="ORF">JS533_000600</name>
</gene>
<reference evidence="5 6" key="1">
    <citation type="journal article" date="2021" name="Environ. Microbiol.">
        <title>Genetic insights into the dark matter of the mammalian gut microbiota through targeted genome reconstruction.</title>
        <authorList>
            <person name="Lugli G.A."/>
            <person name="Alessandri G."/>
            <person name="Milani C."/>
            <person name="Viappiani A."/>
            <person name="Fontana F."/>
            <person name="Tarracchini C."/>
            <person name="Mancabelli L."/>
            <person name="Argentini C."/>
            <person name="Ruiz L."/>
            <person name="Margolles A."/>
            <person name="van Sinderen D."/>
            <person name="Turroni F."/>
            <person name="Ventura M."/>
        </authorList>
    </citation>
    <scope>NUCLEOTIDE SEQUENCE [LARGE SCALE GENOMIC DNA]</scope>
    <source>
        <strain evidence="5 6">MA1</strain>
    </source>
</reference>
<evidence type="ECO:0000256" key="3">
    <source>
        <dbReference type="ARBA" id="ARBA00022840"/>
    </source>
</evidence>
<keyword evidence="6" id="KW-1185">Reference proteome</keyword>
<dbReference type="InterPro" id="IPR027417">
    <property type="entry name" value="P-loop_NTPase"/>
</dbReference>
<dbReference type="Gene3D" id="3.40.50.300">
    <property type="entry name" value="P-loop containing nucleotide triphosphate hydrolases"/>
    <property type="match status" value="1"/>
</dbReference>
<proteinExistence type="predicted"/>
<dbReference type="PANTHER" id="PTHR42788:SF13">
    <property type="entry name" value="ALIPHATIC SULFONATES IMPORT ATP-BINDING PROTEIN SSUB"/>
    <property type="match status" value="1"/>
</dbReference>
<keyword evidence="1" id="KW-0813">Transport</keyword>
<dbReference type="InterPro" id="IPR003593">
    <property type="entry name" value="AAA+_ATPase"/>
</dbReference>
<evidence type="ECO:0000256" key="1">
    <source>
        <dbReference type="ARBA" id="ARBA00022448"/>
    </source>
</evidence>
<dbReference type="SUPFAM" id="SSF52540">
    <property type="entry name" value="P-loop containing nucleoside triphosphate hydrolases"/>
    <property type="match status" value="1"/>
</dbReference>
<name>A0ABS9VRQ9_9BIFI</name>
<keyword evidence="3 5" id="KW-0067">ATP-binding</keyword>
<dbReference type="Pfam" id="PF00005">
    <property type="entry name" value="ABC_tran"/>
    <property type="match status" value="1"/>
</dbReference>
<dbReference type="Proteomes" id="UP000710815">
    <property type="component" value="Unassembled WGS sequence"/>
</dbReference>
<dbReference type="InterPro" id="IPR050166">
    <property type="entry name" value="ABC_transporter_ATP-bind"/>
</dbReference>
<dbReference type="InterPro" id="IPR017871">
    <property type="entry name" value="ABC_transporter-like_CS"/>
</dbReference>